<evidence type="ECO:0000256" key="1">
    <source>
        <dbReference type="SAM" id="Phobius"/>
    </source>
</evidence>
<keyword evidence="1" id="KW-0812">Transmembrane</keyword>
<protein>
    <submittedName>
        <fullName evidence="2">Uncharacterized protein</fullName>
    </submittedName>
</protein>
<evidence type="ECO:0000313" key="2">
    <source>
        <dbReference type="EMBL" id="OAE26896.1"/>
    </source>
</evidence>
<feature type="transmembrane region" description="Helical" evidence="1">
    <location>
        <begin position="181"/>
        <end position="197"/>
    </location>
</feature>
<dbReference type="Proteomes" id="UP000077202">
    <property type="component" value="Unassembled WGS sequence"/>
</dbReference>
<evidence type="ECO:0000313" key="3">
    <source>
        <dbReference type="Proteomes" id="UP000077202"/>
    </source>
</evidence>
<feature type="transmembrane region" description="Helical" evidence="1">
    <location>
        <begin position="91"/>
        <end position="110"/>
    </location>
</feature>
<feature type="transmembrane region" description="Helical" evidence="1">
    <location>
        <begin position="122"/>
        <end position="145"/>
    </location>
</feature>
<feature type="transmembrane region" description="Helical" evidence="1">
    <location>
        <begin position="57"/>
        <end position="79"/>
    </location>
</feature>
<organism evidence="2 3">
    <name type="scientific">Marchantia polymorpha subsp. ruderalis</name>
    <dbReference type="NCBI Taxonomy" id="1480154"/>
    <lineage>
        <taxon>Eukaryota</taxon>
        <taxon>Viridiplantae</taxon>
        <taxon>Streptophyta</taxon>
        <taxon>Embryophyta</taxon>
        <taxon>Marchantiophyta</taxon>
        <taxon>Marchantiopsida</taxon>
        <taxon>Marchantiidae</taxon>
        <taxon>Marchantiales</taxon>
        <taxon>Marchantiaceae</taxon>
        <taxon>Marchantia</taxon>
    </lineage>
</organism>
<keyword evidence="1" id="KW-0472">Membrane</keyword>
<comment type="caution">
    <text evidence="2">The sequence shown here is derived from an EMBL/GenBank/DDBJ whole genome shotgun (WGS) entry which is preliminary data.</text>
</comment>
<keyword evidence="1" id="KW-1133">Transmembrane helix</keyword>
<dbReference type="AlphaFoldDB" id="A0A176W3Y1"/>
<accession>A0A176W3Y1</accession>
<sequence>MSAHVLESFLPWTVDRLKSGKWTRSVWDVIFPAEVMDLCPAPTYSIPFGWEPWIVKWPAVAVFCVIGFLGGLYLGLHLLLSQRRSQQVPGYFMWGFSCFWYGFMCLGALFTHCIQTNHISIFYLMDVIATGCCGISAAGGFLSVWKVIDDRRVTWQLVAISTFTVVNILAVNSTAFIRDQIYGIPCALTVILLVHHRRTYGRNALLLDDVTPDNVNAKTAEKWLAFGVAGSVLALGSVLADKWLCLAFGSHGSFLLWVFLGCDMALLSSYKFITALGGVSTETSYRKTKTI</sequence>
<proteinExistence type="predicted"/>
<reference evidence="2" key="1">
    <citation type="submission" date="2016-03" db="EMBL/GenBank/DDBJ databases">
        <title>Mechanisms controlling the formation of the plant cell surface in tip-growing cells are functionally conserved among land plants.</title>
        <authorList>
            <person name="Honkanen S."/>
            <person name="Jones V.A."/>
            <person name="Morieri G."/>
            <person name="Champion C."/>
            <person name="Hetherington A.J."/>
            <person name="Kelly S."/>
            <person name="Saint-Marcoux D."/>
            <person name="Proust H."/>
            <person name="Prescott H."/>
            <person name="Dolan L."/>
        </authorList>
    </citation>
    <scope>NUCLEOTIDE SEQUENCE [LARGE SCALE GENOMIC DNA]</scope>
    <source>
        <tissue evidence="2">Whole gametophyte</tissue>
    </source>
</reference>
<dbReference type="EMBL" id="LVLJ01002053">
    <property type="protein sequence ID" value="OAE26896.1"/>
    <property type="molecule type" value="Genomic_DNA"/>
</dbReference>
<name>A0A176W3Y1_MARPO</name>
<feature type="transmembrane region" description="Helical" evidence="1">
    <location>
        <begin position="246"/>
        <end position="267"/>
    </location>
</feature>
<keyword evidence="3" id="KW-1185">Reference proteome</keyword>
<gene>
    <name evidence="2" type="ORF">AXG93_4762s1060</name>
</gene>
<feature type="transmembrane region" description="Helical" evidence="1">
    <location>
        <begin position="223"/>
        <end position="240"/>
    </location>
</feature>
<feature type="transmembrane region" description="Helical" evidence="1">
    <location>
        <begin position="157"/>
        <end position="175"/>
    </location>
</feature>